<dbReference type="PANTHER" id="PTHR46650">
    <property type="entry name" value="PEROXISOMAL ADENINE NUCLEOTIDE TRANSPORTER 1"/>
    <property type="match status" value="1"/>
</dbReference>
<evidence type="ECO:0000313" key="13">
    <source>
        <dbReference type="EnsemblProtists" id="EKX40195"/>
    </source>
</evidence>
<dbReference type="AlphaFoldDB" id="L1IWI1"/>
<dbReference type="EnsemblProtists" id="EKX40195">
    <property type="protein sequence ID" value="EKX40195"/>
    <property type="gene ID" value="GUITHDRAFT_113675"/>
</dbReference>
<dbReference type="GO" id="GO:0005778">
    <property type="term" value="C:peroxisomal membrane"/>
    <property type="evidence" value="ECO:0007669"/>
    <property type="project" value="UniProtKB-SubCell"/>
</dbReference>
<evidence type="ECO:0000256" key="11">
    <source>
        <dbReference type="SAM" id="Phobius"/>
    </source>
</evidence>
<keyword evidence="4 9" id="KW-0812">Transmembrane</keyword>
<dbReference type="Pfam" id="PF00153">
    <property type="entry name" value="Mito_carr"/>
    <property type="match status" value="3"/>
</dbReference>
<feature type="transmembrane region" description="Helical" evidence="11">
    <location>
        <begin position="103"/>
        <end position="122"/>
    </location>
</feature>
<accession>L1IWI1</accession>
<keyword evidence="3 10" id="KW-0813">Transport</keyword>
<dbReference type="GO" id="GO:0006635">
    <property type="term" value="P:fatty acid beta-oxidation"/>
    <property type="evidence" value="ECO:0007669"/>
    <property type="project" value="InterPro"/>
</dbReference>
<dbReference type="GO" id="GO:0007031">
    <property type="term" value="P:peroxisome organization"/>
    <property type="evidence" value="ECO:0007669"/>
    <property type="project" value="TreeGrafter"/>
</dbReference>
<comment type="subcellular location">
    <subcellularLocation>
        <location evidence="1">Peroxisome membrane</location>
        <topology evidence="1">Multi-pass membrane protein</topology>
    </subcellularLocation>
</comment>
<evidence type="ECO:0000256" key="2">
    <source>
        <dbReference type="ARBA" id="ARBA00006375"/>
    </source>
</evidence>
<dbReference type="OrthoDB" id="428293at2759"/>
<evidence type="ECO:0000256" key="3">
    <source>
        <dbReference type="ARBA" id="ARBA00022448"/>
    </source>
</evidence>
<evidence type="ECO:0000256" key="6">
    <source>
        <dbReference type="ARBA" id="ARBA00022989"/>
    </source>
</evidence>
<dbReference type="PaxDb" id="55529-EKX40195"/>
<evidence type="ECO:0000256" key="8">
    <source>
        <dbReference type="ARBA" id="ARBA00023140"/>
    </source>
</evidence>
<dbReference type="GeneID" id="17297043"/>
<keyword evidence="8" id="KW-0576">Peroxisome</keyword>
<dbReference type="InterPro" id="IPR045900">
    <property type="entry name" value="Peroxisomal_Ade_carrier"/>
</dbReference>
<reference evidence="14" key="2">
    <citation type="submission" date="2012-11" db="EMBL/GenBank/DDBJ databases">
        <authorList>
            <person name="Kuo A."/>
            <person name="Curtis B.A."/>
            <person name="Tanifuji G."/>
            <person name="Burki F."/>
            <person name="Gruber A."/>
            <person name="Irimia M."/>
            <person name="Maruyama S."/>
            <person name="Arias M.C."/>
            <person name="Ball S.G."/>
            <person name="Gile G.H."/>
            <person name="Hirakawa Y."/>
            <person name="Hopkins J.F."/>
            <person name="Rensing S.A."/>
            <person name="Schmutz J."/>
            <person name="Symeonidi A."/>
            <person name="Elias M."/>
            <person name="Eveleigh R.J."/>
            <person name="Herman E.K."/>
            <person name="Klute M.J."/>
            <person name="Nakayama T."/>
            <person name="Obornik M."/>
            <person name="Reyes-Prieto A."/>
            <person name="Armbrust E.V."/>
            <person name="Aves S.J."/>
            <person name="Beiko R.G."/>
            <person name="Coutinho P."/>
            <person name="Dacks J.B."/>
            <person name="Durnford D.G."/>
            <person name="Fast N.M."/>
            <person name="Green B.R."/>
            <person name="Grisdale C."/>
            <person name="Hempe F."/>
            <person name="Henrissat B."/>
            <person name="Hoppner M.P."/>
            <person name="Ishida K.-I."/>
            <person name="Kim E."/>
            <person name="Koreny L."/>
            <person name="Kroth P.G."/>
            <person name="Liu Y."/>
            <person name="Malik S.-B."/>
            <person name="Maier U.G."/>
            <person name="McRose D."/>
            <person name="Mock T."/>
            <person name="Neilson J.A."/>
            <person name="Onodera N.T."/>
            <person name="Poole A.M."/>
            <person name="Pritham E.J."/>
            <person name="Richards T.A."/>
            <person name="Rocap G."/>
            <person name="Roy S.W."/>
            <person name="Sarai C."/>
            <person name="Schaack S."/>
            <person name="Shirato S."/>
            <person name="Slamovits C.H."/>
            <person name="Spencer D.F."/>
            <person name="Suzuki S."/>
            <person name="Worden A.Z."/>
            <person name="Zauner S."/>
            <person name="Barry K."/>
            <person name="Bell C."/>
            <person name="Bharti A.K."/>
            <person name="Crow J.A."/>
            <person name="Grimwood J."/>
            <person name="Kramer R."/>
            <person name="Lindquist E."/>
            <person name="Lucas S."/>
            <person name="Salamov A."/>
            <person name="McFadden G.I."/>
            <person name="Lane C.E."/>
            <person name="Keeling P.J."/>
            <person name="Gray M.W."/>
            <person name="Grigoriev I.V."/>
            <person name="Archibald J.M."/>
        </authorList>
    </citation>
    <scope>NUCLEOTIDE SEQUENCE</scope>
    <source>
        <strain evidence="14">CCMP2712</strain>
    </source>
</reference>
<evidence type="ECO:0000256" key="5">
    <source>
        <dbReference type="ARBA" id="ARBA00022737"/>
    </source>
</evidence>
<proteinExistence type="inferred from homology"/>
<keyword evidence="6 11" id="KW-1133">Transmembrane helix</keyword>
<dbReference type="PROSITE" id="PS50920">
    <property type="entry name" value="SOLCAR"/>
    <property type="match status" value="3"/>
</dbReference>
<dbReference type="PANTHER" id="PTHR46650:SF1">
    <property type="entry name" value="PEROXISOMAL ADENINE NUCLEOTIDE TRANSPORTER 1"/>
    <property type="match status" value="1"/>
</dbReference>
<dbReference type="HOGENOM" id="CLU_015166_6_3_1"/>
<keyword evidence="7 9" id="KW-0472">Membrane</keyword>
<dbReference type="InterPro" id="IPR018108">
    <property type="entry name" value="MCP_transmembrane"/>
</dbReference>
<dbReference type="STRING" id="905079.L1IWI1"/>
<dbReference type="OMA" id="VVYAIWK"/>
<dbReference type="Proteomes" id="UP000011087">
    <property type="component" value="Unassembled WGS sequence"/>
</dbReference>
<dbReference type="eggNOG" id="KOG0769">
    <property type="taxonomic scope" value="Eukaryota"/>
</dbReference>
<feature type="repeat" description="Solcar" evidence="9">
    <location>
        <begin position="193"/>
        <end position="282"/>
    </location>
</feature>
<feature type="transmembrane region" description="Helical" evidence="11">
    <location>
        <begin position="195"/>
        <end position="217"/>
    </location>
</feature>
<feature type="repeat" description="Solcar" evidence="9">
    <location>
        <begin position="103"/>
        <end position="185"/>
    </location>
</feature>
<keyword evidence="5" id="KW-0677">Repeat</keyword>
<protein>
    <submittedName>
        <fullName evidence="12 13">Uncharacterized protein</fullName>
    </submittedName>
</protein>
<reference evidence="13" key="3">
    <citation type="submission" date="2015-06" db="UniProtKB">
        <authorList>
            <consortium name="EnsemblProtists"/>
        </authorList>
    </citation>
    <scope>IDENTIFICATION</scope>
</reference>
<feature type="repeat" description="Solcar" evidence="9">
    <location>
        <begin position="6"/>
        <end position="95"/>
    </location>
</feature>
<dbReference type="GO" id="GO:0005347">
    <property type="term" value="F:ATP transmembrane transporter activity"/>
    <property type="evidence" value="ECO:0007669"/>
    <property type="project" value="InterPro"/>
</dbReference>
<comment type="similarity">
    <text evidence="2 10">Belongs to the mitochondrial carrier (TC 2.A.29) family.</text>
</comment>
<reference evidence="12 14" key="1">
    <citation type="journal article" date="2012" name="Nature">
        <title>Algal genomes reveal evolutionary mosaicism and the fate of nucleomorphs.</title>
        <authorList>
            <consortium name="DOE Joint Genome Institute"/>
            <person name="Curtis B.A."/>
            <person name="Tanifuji G."/>
            <person name="Burki F."/>
            <person name="Gruber A."/>
            <person name="Irimia M."/>
            <person name="Maruyama S."/>
            <person name="Arias M.C."/>
            <person name="Ball S.G."/>
            <person name="Gile G.H."/>
            <person name="Hirakawa Y."/>
            <person name="Hopkins J.F."/>
            <person name="Kuo A."/>
            <person name="Rensing S.A."/>
            <person name="Schmutz J."/>
            <person name="Symeonidi A."/>
            <person name="Elias M."/>
            <person name="Eveleigh R.J."/>
            <person name="Herman E.K."/>
            <person name="Klute M.J."/>
            <person name="Nakayama T."/>
            <person name="Obornik M."/>
            <person name="Reyes-Prieto A."/>
            <person name="Armbrust E.V."/>
            <person name="Aves S.J."/>
            <person name="Beiko R.G."/>
            <person name="Coutinho P."/>
            <person name="Dacks J.B."/>
            <person name="Durnford D.G."/>
            <person name="Fast N.M."/>
            <person name="Green B.R."/>
            <person name="Grisdale C.J."/>
            <person name="Hempel F."/>
            <person name="Henrissat B."/>
            <person name="Hoppner M.P."/>
            <person name="Ishida K."/>
            <person name="Kim E."/>
            <person name="Koreny L."/>
            <person name="Kroth P.G."/>
            <person name="Liu Y."/>
            <person name="Malik S.B."/>
            <person name="Maier U.G."/>
            <person name="McRose D."/>
            <person name="Mock T."/>
            <person name="Neilson J.A."/>
            <person name="Onodera N.T."/>
            <person name="Poole A.M."/>
            <person name="Pritham E.J."/>
            <person name="Richards T.A."/>
            <person name="Rocap G."/>
            <person name="Roy S.W."/>
            <person name="Sarai C."/>
            <person name="Schaack S."/>
            <person name="Shirato S."/>
            <person name="Slamovits C.H."/>
            <person name="Spencer D.F."/>
            <person name="Suzuki S."/>
            <person name="Worden A.Z."/>
            <person name="Zauner S."/>
            <person name="Barry K."/>
            <person name="Bell C."/>
            <person name="Bharti A.K."/>
            <person name="Crow J.A."/>
            <person name="Grimwood J."/>
            <person name="Kramer R."/>
            <person name="Lindquist E."/>
            <person name="Lucas S."/>
            <person name="Salamov A."/>
            <person name="McFadden G.I."/>
            <person name="Lane C.E."/>
            <person name="Keeling P.J."/>
            <person name="Gray M.W."/>
            <person name="Grigoriev I.V."/>
            <person name="Archibald J.M."/>
        </authorList>
    </citation>
    <scope>NUCLEOTIDE SEQUENCE</scope>
    <source>
        <strain evidence="12 14">CCMP2712</strain>
    </source>
</reference>
<evidence type="ECO:0000313" key="14">
    <source>
        <dbReference type="Proteomes" id="UP000011087"/>
    </source>
</evidence>
<evidence type="ECO:0000256" key="10">
    <source>
        <dbReference type="RuleBase" id="RU000488"/>
    </source>
</evidence>
<keyword evidence="14" id="KW-1185">Reference proteome</keyword>
<evidence type="ECO:0000313" key="12">
    <source>
        <dbReference type="EMBL" id="EKX40195.1"/>
    </source>
</evidence>
<sequence>MGIGMDSIVQAASAGAGRNTKFLGKVFHVPIHDDVRLNAGADEDGVAYKGAGDVIRKQLKKKGLRGFYKGIQVKLIQDVVRSVSFFYVFAVLKGFYSKQFGRIGLRANLLLGYLSATMNLLLTMPIEVANTRQMTGVSSGGFLAILAELVQKKGFSGLYTGILTNFILCLNPAIKHMVFDQVKARILKGRRALSAMQSFFLGAVATAIASTATFPAARVRAILQSSSLTEVKREKWIAVHILREIIRKDGFSSLYKGLGPQLMKGVLSSALLLATKEKIHHQVDQVVRVLLLVLLFFLGKSKHKTLPRVSGKM</sequence>
<gene>
    <name evidence="12" type="ORF">GUITHDRAFT_113675</name>
</gene>
<dbReference type="RefSeq" id="XP_005827175.1">
    <property type="nucleotide sequence ID" value="XM_005827118.1"/>
</dbReference>
<evidence type="ECO:0000256" key="1">
    <source>
        <dbReference type="ARBA" id="ARBA00004585"/>
    </source>
</evidence>
<dbReference type="InterPro" id="IPR023395">
    <property type="entry name" value="MCP_dom_sf"/>
</dbReference>
<name>L1IWI1_GUITC</name>
<dbReference type="KEGG" id="gtt:GUITHDRAFT_113675"/>
<dbReference type="EMBL" id="JH993033">
    <property type="protein sequence ID" value="EKX40195.1"/>
    <property type="molecule type" value="Genomic_DNA"/>
</dbReference>
<dbReference type="GO" id="GO:0015217">
    <property type="term" value="F:ADP transmembrane transporter activity"/>
    <property type="evidence" value="ECO:0007669"/>
    <property type="project" value="InterPro"/>
</dbReference>
<evidence type="ECO:0000256" key="4">
    <source>
        <dbReference type="ARBA" id="ARBA00022692"/>
    </source>
</evidence>
<feature type="transmembrane region" description="Helical" evidence="11">
    <location>
        <begin position="156"/>
        <end position="174"/>
    </location>
</feature>
<dbReference type="SUPFAM" id="SSF103506">
    <property type="entry name" value="Mitochondrial carrier"/>
    <property type="match status" value="1"/>
</dbReference>
<evidence type="ECO:0000256" key="7">
    <source>
        <dbReference type="ARBA" id="ARBA00023136"/>
    </source>
</evidence>
<organism evidence="12">
    <name type="scientific">Guillardia theta (strain CCMP2712)</name>
    <name type="common">Cryptophyte</name>
    <dbReference type="NCBI Taxonomy" id="905079"/>
    <lineage>
        <taxon>Eukaryota</taxon>
        <taxon>Cryptophyceae</taxon>
        <taxon>Pyrenomonadales</taxon>
        <taxon>Geminigeraceae</taxon>
        <taxon>Guillardia</taxon>
    </lineage>
</organism>
<evidence type="ECO:0000256" key="9">
    <source>
        <dbReference type="PROSITE-ProRule" id="PRU00282"/>
    </source>
</evidence>
<dbReference type="Gene3D" id="1.50.40.10">
    <property type="entry name" value="Mitochondrial carrier domain"/>
    <property type="match status" value="1"/>
</dbReference>